<name>A0A238YTK9_9FLAO</name>
<evidence type="ECO:0000313" key="3">
    <source>
        <dbReference type="Proteomes" id="UP000198412"/>
    </source>
</evidence>
<reference evidence="3" key="1">
    <citation type="submission" date="2017-06" db="EMBL/GenBank/DDBJ databases">
        <authorList>
            <person name="Varghese N."/>
            <person name="Submissions S."/>
        </authorList>
    </citation>
    <scope>NUCLEOTIDE SEQUENCE [LARGE SCALE GENOMIC DNA]</scope>
    <source>
        <strain evidence="3">DSM 27993</strain>
    </source>
</reference>
<dbReference type="Gene3D" id="2.60.40.1190">
    <property type="match status" value="1"/>
</dbReference>
<dbReference type="SUPFAM" id="SSF49344">
    <property type="entry name" value="CBD9-like"/>
    <property type="match status" value="1"/>
</dbReference>
<proteinExistence type="predicted"/>
<accession>A0A238YTK9</accession>
<evidence type="ECO:0000259" key="1">
    <source>
        <dbReference type="Pfam" id="PF06452"/>
    </source>
</evidence>
<dbReference type="AlphaFoldDB" id="A0A238YTK9"/>
<keyword evidence="3" id="KW-1185">Reference proteome</keyword>
<dbReference type="EMBL" id="FZNX01000005">
    <property type="protein sequence ID" value="SNR74616.1"/>
    <property type="molecule type" value="Genomic_DNA"/>
</dbReference>
<organism evidence="2 3">
    <name type="scientific">Lutibacter flavus</name>
    <dbReference type="NCBI Taxonomy" id="691689"/>
    <lineage>
        <taxon>Bacteria</taxon>
        <taxon>Pseudomonadati</taxon>
        <taxon>Bacteroidota</taxon>
        <taxon>Flavobacteriia</taxon>
        <taxon>Flavobacteriales</taxon>
        <taxon>Flavobacteriaceae</taxon>
        <taxon>Lutibacter</taxon>
    </lineage>
</organism>
<dbReference type="OrthoDB" id="9801646at2"/>
<dbReference type="InterPro" id="IPR010502">
    <property type="entry name" value="Carb-bd_dom_fam9"/>
</dbReference>
<gene>
    <name evidence="2" type="ORF">SAMN04488111_2825</name>
</gene>
<evidence type="ECO:0000313" key="2">
    <source>
        <dbReference type="EMBL" id="SNR74616.1"/>
    </source>
</evidence>
<dbReference type="GO" id="GO:0030246">
    <property type="term" value="F:carbohydrate binding"/>
    <property type="evidence" value="ECO:0007669"/>
    <property type="project" value="InterPro"/>
</dbReference>
<protein>
    <submittedName>
        <fullName evidence="2">Carbohydrate family 9 binding domain-like</fullName>
    </submittedName>
</protein>
<dbReference type="GO" id="GO:0004553">
    <property type="term" value="F:hydrolase activity, hydrolyzing O-glycosyl compounds"/>
    <property type="evidence" value="ECO:0007669"/>
    <property type="project" value="InterPro"/>
</dbReference>
<dbReference type="GO" id="GO:0016052">
    <property type="term" value="P:carbohydrate catabolic process"/>
    <property type="evidence" value="ECO:0007669"/>
    <property type="project" value="InterPro"/>
</dbReference>
<sequence>MKNYNVKCIEKDTLTITGNGVNSIWNKAEVLTDFVSPWDKKEPEKIEFRAIWDTKNLFFCFTVYDKMVHIDEKDDSVDSIGNSDRVELFFRTDKSLNPYYCLEIDPVPRIMDFMAYPNKNFNFNWSWPKNDLIVKSQISCNNFTVEIAISIASLRNLNLINGNKIEAGIFRAKYNEQENSIYEPTWISWVNLNTETPNFHTPSSFGVLNLMEQ</sequence>
<dbReference type="Pfam" id="PF06452">
    <property type="entry name" value="CBM9_1"/>
    <property type="match status" value="1"/>
</dbReference>
<feature type="domain" description="Carbohydrate-binding" evidence="1">
    <location>
        <begin position="18"/>
        <end position="212"/>
    </location>
</feature>
<dbReference type="RefSeq" id="WP_089379102.1">
    <property type="nucleotide sequence ID" value="NZ_FZNX01000005.1"/>
</dbReference>
<dbReference type="Proteomes" id="UP000198412">
    <property type="component" value="Unassembled WGS sequence"/>
</dbReference>